<name>A0A0V0XQQ1_TRIPS</name>
<reference evidence="1 2" key="1">
    <citation type="submission" date="2015-01" db="EMBL/GenBank/DDBJ databases">
        <title>Evolution of Trichinella species and genotypes.</title>
        <authorList>
            <person name="Korhonen P.K."/>
            <person name="Edoardo P."/>
            <person name="Giuseppe L.R."/>
            <person name="Gasser R.B."/>
        </authorList>
    </citation>
    <scope>NUCLEOTIDE SEQUENCE [LARGE SCALE GENOMIC DNA]</scope>
    <source>
        <strain evidence="1">ISS141</strain>
    </source>
</reference>
<accession>A0A0V0XQQ1</accession>
<dbReference type="EMBL" id="JYDU01000175">
    <property type="protein sequence ID" value="KRX90137.1"/>
    <property type="molecule type" value="Genomic_DNA"/>
</dbReference>
<comment type="caution">
    <text evidence="1">The sequence shown here is derived from an EMBL/GenBank/DDBJ whole genome shotgun (WGS) entry which is preliminary data.</text>
</comment>
<evidence type="ECO:0000313" key="2">
    <source>
        <dbReference type="Proteomes" id="UP000054815"/>
    </source>
</evidence>
<protein>
    <submittedName>
        <fullName evidence="1">Uncharacterized protein</fullName>
    </submittedName>
</protein>
<evidence type="ECO:0000313" key="1">
    <source>
        <dbReference type="EMBL" id="KRX90137.1"/>
    </source>
</evidence>
<proteinExistence type="predicted"/>
<dbReference type="AlphaFoldDB" id="A0A0V0XQQ1"/>
<gene>
    <name evidence="1" type="ORF">T4E_10206</name>
</gene>
<organism evidence="1 2">
    <name type="scientific">Trichinella pseudospiralis</name>
    <name type="common">Parasitic roundworm</name>
    <dbReference type="NCBI Taxonomy" id="6337"/>
    <lineage>
        <taxon>Eukaryota</taxon>
        <taxon>Metazoa</taxon>
        <taxon>Ecdysozoa</taxon>
        <taxon>Nematoda</taxon>
        <taxon>Enoplea</taxon>
        <taxon>Dorylaimia</taxon>
        <taxon>Trichinellida</taxon>
        <taxon>Trichinellidae</taxon>
        <taxon>Trichinella</taxon>
    </lineage>
</organism>
<sequence length="205" mass="23947">MPNTRPEEIRKLLEEKTDTLQWGPDREPLFYTSCSRSTDVLAPASEWLVHRASSGQLLLLTTRIPSSRYDLLPGWETMWTTKAELNKMFIPLKSKMSLRAEFCRLRLLPGEPVDAFAIIFQEIWMTELQILDRFREETNSWAVLIAMLKKEPTTMDEAWRIAWKLRKHPLAWTSDITFPMTDEWRNYQSPVSSHLLTGQSSTSSR</sequence>
<dbReference type="Proteomes" id="UP000054815">
    <property type="component" value="Unassembled WGS sequence"/>
</dbReference>